<evidence type="ECO:0000259" key="1">
    <source>
        <dbReference type="Pfam" id="PF09350"/>
    </source>
</evidence>
<dbReference type="InterPro" id="IPR052573">
    <property type="entry name" value="DnaJ_C_subfamily_28"/>
</dbReference>
<dbReference type="PANTHER" id="PTHR39158:SF1">
    <property type="entry name" value="DNAJ HOMOLOG SUBFAMILY C MEMBER 28"/>
    <property type="match status" value="1"/>
</dbReference>
<keyword evidence="3" id="KW-1185">Reference proteome</keyword>
<evidence type="ECO:0000313" key="2">
    <source>
        <dbReference type="EMBL" id="SHI78727.1"/>
    </source>
</evidence>
<proteinExistence type="predicted"/>
<dbReference type="STRING" id="1216006.VA7868_04367"/>
<dbReference type="EMBL" id="FQXZ01000046">
    <property type="protein sequence ID" value="SHI78727.1"/>
    <property type="molecule type" value="Genomic_DNA"/>
</dbReference>
<dbReference type="InterPro" id="IPR018961">
    <property type="entry name" value="DnaJ_homolog_subfam-C_membr-28"/>
</dbReference>
<dbReference type="PANTHER" id="PTHR39158">
    <property type="entry name" value="OS08G0560600 PROTEIN"/>
    <property type="match status" value="1"/>
</dbReference>
<dbReference type="Pfam" id="PF09350">
    <property type="entry name" value="DJC28_CD"/>
    <property type="match status" value="1"/>
</dbReference>
<sequence>MQSLIDQLAEQSIQSSIQQGELENLRGQGKPLALEDLRMVPEHLRTGYHVLKNAGFLPPELEQRQEALKMCDLLFSLQKQDNKYLDEDNRSAKKKTLDKIKRLELKMQLAGMDTQFIHQYLARLGQQNKT</sequence>
<dbReference type="AlphaFoldDB" id="A0A1M6DZP7"/>
<feature type="domain" description="DnaJ homologue subfamily C member 28 conserved" evidence="1">
    <location>
        <begin position="8"/>
        <end position="73"/>
    </location>
</feature>
<organism evidence="2 3">
    <name type="scientific">Vibrio aerogenes CECT 7868</name>
    <dbReference type="NCBI Taxonomy" id="1216006"/>
    <lineage>
        <taxon>Bacteria</taxon>
        <taxon>Pseudomonadati</taxon>
        <taxon>Pseudomonadota</taxon>
        <taxon>Gammaproteobacteria</taxon>
        <taxon>Vibrionales</taxon>
        <taxon>Vibrionaceae</taxon>
        <taxon>Vibrio</taxon>
    </lineage>
</organism>
<reference evidence="2 3" key="1">
    <citation type="submission" date="2016-11" db="EMBL/GenBank/DDBJ databases">
        <authorList>
            <person name="Jaros S."/>
            <person name="Januszkiewicz K."/>
            <person name="Wedrychowicz H."/>
        </authorList>
    </citation>
    <scope>NUCLEOTIDE SEQUENCE [LARGE SCALE GENOMIC DNA]</scope>
    <source>
        <strain evidence="2 3">CECT 7868</strain>
    </source>
</reference>
<dbReference type="OrthoDB" id="9798476at2"/>
<dbReference type="Proteomes" id="UP000184608">
    <property type="component" value="Unassembled WGS sequence"/>
</dbReference>
<evidence type="ECO:0000313" key="3">
    <source>
        <dbReference type="Proteomes" id="UP000184608"/>
    </source>
</evidence>
<accession>A0A1M6DZP7</accession>
<gene>
    <name evidence="2" type="ORF">VA7868_04367</name>
</gene>
<protein>
    <recommendedName>
        <fullName evidence="1">DnaJ homologue subfamily C member 28 conserved domain-containing protein</fullName>
    </recommendedName>
</protein>
<name>A0A1M6DZP7_9VIBR</name>
<dbReference type="RefSeq" id="WP_073605945.1">
    <property type="nucleotide sequence ID" value="NZ_FQXZ01000046.1"/>
</dbReference>